<dbReference type="Pfam" id="PF00329">
    <property type="entry name" value="Complex1_30kDa"/>
    <property type="match status" value="1"/>
</dbReference>
<accession>L0HIH4</accession>
<dbReference type="GO" id="GO:0016651">
    <property type="term" value="F:oxidoreductase activity, acting on NAD(P)H"/>
    <property type="evidence" value="ECO:0007669"/>
    <property type="project" value="InterPro"/>
</dbReference>
<dbReference type="InterPro" id="IPR052197">
    <property type="entry name" value="ComplexI_49kDa-like"/>
</dbReference>
<dbReference type="SUPFAM" id="SSF56762">
    <property type="entry name" value="HydB/Nqo4-like"/>
    <property type="match status" value="1"/>
</dbReference>
<dbReference type="InterPro" id="IPR037232">
    <property type="entry name" value="NADH_quin_OxRdtase_su_C/D-like"/>
</dbReference>
<dbReference type="GO" id="GO:0051287">
    <property type="term" value="F:NAD binding"/>
    <property type="evidence" value="ECO:0007669"/>
    <property type="project" value="InterPro"/>
</dbReference>
<dbReference type="KEGG" id="mfo:Metfor_2101"/>
<dbReference type="HOGENOM" id="CLU_015134_3_1_2"/>
<dbReference type="Proteomes" id="UP000010824">
    <property type="component" value="Chromosome"/>
</dbReference>
<evidence type="ECO:0000259" key="3">
    <source>
        <dbReference type="Pfam" id="PF00329"/>
    </source>
</evidence>
<dbReference type="GeneID" id="14309493"/>
<dbReference type="eggNOG" id="arCOG01551">
    <property type="taxonomic scope" value="Archaea"/>
</dbReference>
<feature type="domain" description="NADH-quinone oxidoreductase subunit D" evidence="4">
    <location>
        <begin position="299"/>
        <end position="451"/>
    </location>
</feature>
<dbReference type="SUPFAM" id="SSF143243">
    <property type="entry name" value="Nqo5-like"/>
    <property type="match status" value="1"/>
</dbReference>
<reference evidence="6" key="1">
    <citation type="submission" date="2011-12" db="EMBL/GenBank/DDBJ databases">
        <title>Complete sequence of Methanoregula formicicum SMSP.</title>
        <authorList>
            <person name="Lucas S."/>
            <person name="Han J."/>
            <person name="Lapidus A."/>
            <person name="Cheng J.-F."/>
            <person name="Goodwin L."/>
            <person name="Pitluck S."/>
            <person name="Peters L."/>
            <person name="Ovchinnikova G."/>
            <person name="Teshima H."/>
            <person name="Detter J.C."/>
            <person name="Han C."/>
            <person name="Tapia R."/>
            <person name="Land M."/>
            <person name="Hauser L."/>
            <person name="Kyrpides N."/>
            <person name="Ivanova N."/>
            <person name="Pagani I."/>
            <person name="Imachi H."/>
            <person name="Tamaki H."/>
            <person name="Sekiguchi Y."/>
            <person name="Kamagata Y."/>
            <person name="Cadillo-Quiroz H."/>
            <person name="Zinder S."/>
            <person name="Liu W.-T."/>
            <person name="Woyke T."/>
        </authorList>
    </citation>
    <scope>NUCLEOTIDE SEQUENCE [LARGE SCALE GENOMIC DNA]</scope>
    <source>
        <strain evidence="6">DSM 22288 / NBRC 105244 / SMSP</strain>
    </source>
</reference>
<keyword evidence="2" id="KW-0520">NAD</keyword>
<keyword evidence="1" id="KW-0560">Oxidoreductase</keyword>
<dbReference type="EMBL" id="CP003167">
    <property type="protein sequence ID" value="AGB03108.1"/>
    <property type="molecule type" value="Genomic_DNA"/>
</dbReference>
<evidence type="ECO:0000313" key="5">
    <source>
        <dbReference type="EMBL" id="AGB03108.1"/>
    </source>
</evidence>
<dbReference type="InParanoid" id="L0HIH4"/>
<dbReference type="Gene3D" id="3.30.460.80">
    <property type="entry name" value="NADH:ubiquinone oxidoreductase, 30kDa subunit"/>
    <property type="match status" value="1"/>
</dbReference>
<sequence>MVAEKSRGKEAVRELLGPGALSERITEGCNGEWYLRLSEPEFLPLVTSLAARECALIGLFCAEHFSSGTPFSLLYVFEKKGVLLVVVLDTENSAPSIARLLPSACWPERECRDGFGIAFEGSFDERRLLLHETYPDDYHPLKKSVGNIPPMMKPSVEPSKEYPFRGVQGDGVYQIPVGPVHAGIIEPGHFRFSVIGEKIFNLEVRMFYKHRGVEKLAEGRLPVDVVRIAEAVSGDESVANTVAFCIAVERIAGTHVPERAWALRTILMELERIGSHLGDQAGMLVDVAFPLGASQFAVIREEVFRMNAHLTGSRFLRGMIVPGGISRDIRTEDLEALGQFVRQVRKRYRTGLKIVLSTASVIDRFSPTGVVRRSILRPLNITGPTARASGGNGDVRVDHPYGIYSRHPPSVRTLHDGDVLSRFTVRASEILDSLDLIERLLDSLPEGPVRVAWEAKDGYALTLVESARGQSLCWVWIRNGVVERYKVRTASYCNWLAIEHAVQGEIVPDFPLINKSLNLSYAGTDL</sequence>
<dbReference type="GO" id="GO:0008137">
    <property type="term" value="F:NADH dehydrogenase (ubiquinone) activity"/>
    <property type="evidence" value="ECO:0007669"/>
    <property type="project" value="InterPro"/>
</dbReference>
<dbReference type="InterPro" id="IPR029014">
    <property type="entry name" value="NiFe-Hase_large"/>
</dbReference>
<gene>
    <name evidence="5" type="ordered locus">Metfor_2101</name>
</gene>
<dbReference type="PANTHER" id="PTHR43485:SF1">
    <property type="entry name" value="FORMATE HYDROGENLYASE SUBUNIT 5-RELATED"/>
    <property type="match status" value="1"/>
</dbReference>
<dbReference type="RefSeq" id="WP_015286071.1">
    <property type="nucleotide sequence ID" value="NC_019943.1"/>
</dbReference>
<protein>
    <submittedName>
        <fullName evidence="5">Ni,Fe-hydrogenase III large subunit</fullName>
    </submittedName>
</protein>
<dbReference type="GO" id="GO:0048038">
    <property type="term" value="F:quinone binding"/>
    <property type="evidence" value="ECO:0007669"/>
    <property type="project" value="InterPro"/>
</dbReference>
<dbReference type="InterPro" id="IPR001135">
    <property type="entry name" value="NADH_Q_OxRdtase_suD"/>
</dbReference>
<dbReference type="PANTHER" id="PTHR43485">
    <property type="entry name" value="HYDROGENASE-4 COMPONENT G"/>
    <property type="match status" value="1"/>
</dbReference>
<dbReference type="Gene3D" id="1.10.645.10">
    <property type="entry name" value="Cytochrome-c3 Hydrogenase, chain B"/>
    <property type="match status" value="1"/>
</dbReference>
<dbReference type="InterPro" id="IPR001268">
    <property type="entry name" value="NADH_UbQ_OxRdtase_30kDa_su"/>
</dbReference>
<organism evidence="5 6">
    <name type="scientific">Methanoregula formicica (strain DSM 22288 / NBRC 105244 / SMSP)</name>
    <dbReference type="NCBI Taxonomy" id="593750"/>
    <lineage>
        <taxon>Archaea</taxon>
        <taxon>Methanobacteriati</taxon>
        <taxon>Methanobacteriota</taxon>
        <taxon>Stenosarchaea group</taxon>
        <taxon>Methanomicrobia</taxon>
        <taxon>Methanomicrobiales</taxon>
        <taxon>Methanoregulaceae</taxon>
        <taxon>Methanoregula</taxon>
    </lineage>
</organism>
<proteinExistence type="predicted"/>
<dbReference type="eggNOG" id="arCOG01547">
    <property type="taxonomic scope" value="Archaea"/>
</dbReference>
<evidence type="ECO:0000256" key="2">
    <source>
        <dbReference type="ARBA" id="ARBA00023027"/>
    </source>
</evidence>
<evidence type="ECO:0000313" key="6">
    <source>
        <dbReference type="Proteomes" id="UP000010824"/>
    </source>
</evidence>
<evidence type="ECO:0000256" key="1">
    <source>
        <dbReference type="ARBA" id="ARBA00023002"/>
    </source>
</evidence>
<evidence type="ECO:0000259" key="4">
    <source>
        <dbReference type="Pfam" id="PF00346"/>
    </source>
</evidence>
<dbReference type="STRING" id="593750.Metfor_2101"/>
<name>L0HIH4_METFS</name>
<dbReference type="AlphaFoldDB" id="L0HIH4"/>
<feature type="domain" description="NADH:ubiquinone oxidoreductase 30kDa subunit" evidence="3">
    <location>
        <begin position="46"/>
        <end position="144"/>
    </location>
</feature>
<reference evidence="5 6" key="2">
    <citation type="journal article" date="2014" name="Genome Announc.">
        <title>Complete Genome Sequence of Methanoregula formicica SMSPT, a Mesophilic Hydrogenotrophic Methanogen Isolated from a Methanogenic Upflow Anaerobic Sludge Blanket Reactor.</title>
        <authorList>
            <person name="Yamamoto K."/>
            <person name="Tamaki H."/>
            <person name="Cadillo-Quiroz H."/>
            <person name="Imachi H."/>
            <person name="Kyrpides N."/>
            <person name="Woyke T."/>
            <person name="Goodwin L."/>
            <person name="Zinder S.H."/>
            <person name="Kamagata Y."/>
            <person name="Liu W.T."/>
        </authorList>
    </citation>
    <scope>NUCLEOTIDE SEQUENCE [LARGE SCALE GENOMIC DNA]</scope>
    <source>
        <strain evidence="6">DSM 22288 / NBRC 105244 / SMSP</strain>
    </source>
</reference>
<keyword evidence="6" id="KW-1185">Reference proteome</keyword>
<dbReference type="Pfam" id="PF00346">
    <property type="entry name" value="Complex1_49kDa"/>
    <property type="match status" value="1"/>
</dbReference>
<dbReference type="OrthoDB" id="43567at2157"/>